<reference evidence="1 2" key="1">
    <citation type="journal article" date="2011" name="Stand. Genomic Sci.">
        <title>Complete genome sequence of Haliscomenobacter hydrossis type strain (O).</title>
        <authorList>
            <consortium name="US DOE Joint Genome Institute (JGI-PGF)"/>
            <person name="Daligault H."/>
            <person name="Lapidus A."/>
            <person name="Zeytun A."/>
            <person name="Nolan M."/>
            <person name="Lucas S."/>
            <person name="Del Rio T.G."/>
            <person name="Tice H."/>
            <person name="Cheng J.F."/>
            <person name="Tapia R."/>
            <person name="Han C."/>
            <person name="Goodwin L."/>
            <person name="Pitluck S."/>
            <person name="Liolios K."/>
            <person name="Pagani I."/>
            <person name="Ivanova N."/>
            <person name="Huntemann M."/>
            <person name="Mavromatis K."/>
            <person name="Mikhailova N."/>
            <person name="Pati A."/>
            <person name="Chen A."/>
            <person name="Palaniappan K."/>
            <person name="Land M."/>
            <person name="Hauser L."/>
            <person name="Brambilla E.M."/>
            <person name="Rohde M."/>
            <person name="Verbarg S."/>
            <person name="Goker M."/>
            <person name="Bristow J."/>
            <person name="Eisen J.A."/>
            <person name="Markowitz V."/>
            <person name="Hugenholtz P."/>
            <person name="Kyrpides N.C."/>
            <person name="Klenk H.P."/>
            <person name="Woyke T."/>
        </authorList>
    </citation>
    <scope>NUCLEOTIDE SEQUENCE [LARGE SCALE GENOMIC DNA]</scope>
    <source>
        <strain evidence="2">ATCC 27775 / DSM 1100 / LMG 10767 / O</strain>
    </source>
</reference>
<dbReference type="HOGENOM" id="CLU_2861507_0_0_10"/>
<accession>F4KZC8</accession>
<keyword evidence="2" id="KW-1185">Reference proteome</keyword>
<dbReference type="AlphaFoldDB" id="F4KZC8"/>
<gene>
    <name evidence="1" type="ordered locus">Halhy_0513</name>
</gene>
<organism evidence="1 2">
    <name type="scientific">Haliscomenobacter hydrossis (strain ATCC 27775 / DSM 1100 / LMG 10767 / O)</name>
    <dbReference type="NCBI Taxonomy" id="760192"/>
    <lineage>
        <taxon>Bacteria</taxon>
        <taxon>Pseudomonadati</taxon>
        <taxon>Bacteroidota</taxon>
        <taxon>Saprospiria</taxon>
        <taxon>Saprospirales</taxon>
        <taxon>Haliscomenobacteraceae</taxon>
        <taxon>Haliscomenobacter</taxon>
    </lineage>
</organism>
<protein>
    <submittedName>
        <fullName evidence="1">Uncharacterized protein</fullName>
    </submittedName>
</protein>
<proteinExistence type="predicted"/>
<evidence type="ECO:0000313" key="1">
    <source>
        <dbReference type="EMBL" id="AEE48423.1"/>
    </source>
</evidence>
<evidence type="ECO:0000313" key="2">
    <source>
        <dbReference type="Proteomes" id="UP000008461"/>
    </source>
</evidence>
<dbReference type="Proteomes" id="UP000008461">
    <property type="component" value="Chromosome"/>
</dbReference>
<name>F4KZC8_HALH1</name>
<dbReference type="STRING" id="760192.Halhy_0513"/>
<reference key="2">
    <citation type="submission" date="2011-04" db="EMBL/GenBank/DDBJ databases">
        <title>Complete sequence of chromosome of Haliscomenobacter hydrossis DSM 1100.</title>
        <authorList>
            <consortium name="US DOE Joint Genome Institute (JGI-PGF)"/>
            <person name="Lucas S."/>
            <person name="Han J."/>
            <person name="Lapidus A."/>
            <person name="Bruce D."/>
            <person name="Goodwin L."/>
            <person name="Pitluck S."/>
            <person name="Peters L."/>
            <person name="Kyrpides N."/>
            <person name="Mavromatis K."/>
            <person name="Ivanova N."/>
            <person name="Ovchinnikova G."/>
            <person name="Pagani I."/>
            <person name="Daligault H."/>
            <person name="Detter J.C."/>
            <person name="Han C."/>
            <person name="Land M."/>
            <person name="Hauser L."/>
            <person name="Markowitz V."/>
            <person name="Cheng J.-F."/>
            <person name="Hugenholtz P."/>
            <person name="Woyke T."/>
            <person name="Wu D."/>
            <person name="Verbarg S."/>
            <person name="Frueling A."/>
            <person name="Brambilla E."/>
            <person name="Klenk H.-P."/>
            <person name="Eisen J.A."/>
        </authorList>
    </citation>
    <scope>NUCLEOTIDE SEQUENCE</scope>
    <source>
        <strain>DSM 1100</strain>
    </source>
</reference>
<dbReference type="EMBL" id="CP002691">
    <property type="protein sequence ID" value="AEE48423.1"/>
    <property type="molecule type" value="Genomic_DNA"/>
</dbReference>
<dbReference type="KEGG" id="hhy:Halhy_0513"/>
<sequence length="64" mass="7590">MFLFFVFIKFWLMATVQIGLQVTFGGFAFGRDFYHKNSYEAQMFIKPQKRQTKHETPPDAKPLL</sequence>